<keyword evidence="3" id="KW-1185">Reference proteome</keyword>
<gene>
    <name evidence="2" type="ORF">EVAR_41036_1</name>
</gene>
<reference evidence="2 3" key="1">
    <citation type="journal article" date="2019" name="Commun. Biol.">
        <title>The bagworm genome reveals a unique fibroin gene that provides high tensile strength.</title>
        <authorList>
            <person name="Kono N."/>
            <person name="Nakamura H."/>
            <person name="Ohtoshi R."/>
            <person name="Tomita M."/>
            <person name="Numata K."/>
            <person name="Arakawa K."/>
        </authorList>
    </citation>
    <scope>NUCLEOTIDE SEQUENCE [LARGE SCALE GENOMIC DNA]</scope>
</reference>
<evidence type="ECO:0000313" key="3">
    <source>
        <dbReference type="Proteomes" id="UP000299102"/>
    </source>
</evidence>
<dbReference type="AlphaFoldDB" id="A0A4C1Z0I7"/>
<organism evidence="2 3">
    <name type="scientific">Eumeta variegata</name>
    <name type="common">Bagworm moth</name>
    <name type="synonym">Eumeta japonica</name>
    <dbReference type="NCBI Taxonomy" id="151549"/>
    <lineage>
        <taxon>Eukaryota</taxon>
        <taxon>Metazoa</taxon>
        <taxon>Ecdysozoa</taxon>
        <taxon>Arthropoda</taxon>
        <taxon>Hexapoda</taxon>
        <taxon>Insecta</taxon>
        <taxon>Pterygota</taxon>
        <taxon>Neoptera</taxon>
        <taxon>Endopterygota</taxon>
        <taxon>Lepidoptera</taxon>
        <taxon>Glossata</taxon>
        <taxon>Ditrysia</taxon>
        <taxon>Tineoidea</taxon>
        <taxon>Psychidae</taxon>
        <taxon>Oiketicinae</taxon>
        <taxon>Eumeta</taxon>
    </lineage>
</organism>
<name>A0A4C1Z0I7_EUMVA</name>
<keyword evidence="1" id="KW-1133">Transmembrane helix</keyword>
<keyword evidence="1" id="KW-0472">Membrane</keyword>
<comment type="caution">
    <text evidence="2">The sequence shown here is derived from an EMBL/GenBank/DDBJ whole genome shotgun (WGS) entry which is preliminary data.</text>
</comment>
<evidence type="ECO:0000256" key="1">
    <source>
        <dbReference type="SAM" id="Phobius"/>
    </source>
</evidence>
<protein>
    <submittedName>
        <fullName evidence="2">Uncharacterized protein</fullName>
    </submittedName>
</protein>
<proteinExistence type="predicted"/>
<dbReference type="Proteomes" id="UP000299102">
    <property type="component" value="Unassembled WGS sequence"/>
</dbReference>
<feature type="transmembrane region" description="Helical" evidence="1">
    <location>
        <begin position="24"/>
        <end position="45"/>
    </location>
</feature>
<evidence type="ECO:0000313" key="2">
    <source>
        <dbReference type="EMBL" id="GBP81040.1"/>
    </source>
</evidence>
<accession>A0A4C1Z0I7</accession>
<dbReference type="EMBL" id="BGZK01001493">
    <property type="protein sequence ID" value="GBP81040.1"/>
    <property type="molecule type" value="Genomic_DNA"/>
</dbReference>
<sequence length="126" mass="14082">MTYGLESDPRTSAKMERHLDSFQFFISAVVIKIFTRVHVIPNIIISGRLRGRKRLGTLLKKIRDGRFHAGAGGRSCDARAHYNAIHQVEVRGYRRAISHVTGYMRNLFGYCEEAATACVGVEKGSG</sequence>
<keyword evidence="1" id="KW-0812">Transmembrane</keyword>